<dbReference type="InterPro" id="IPR023606">
    <property type="entry name" value="CoA-Trfase_III_dom_1_sf"/>
</dbReference>
<dbReference type="InterPro" id="IPR003673">
    <property type="entry name" value="CoA-Trfase_fam_III"/>
</dbReference>
<dbReference type="EMBL" id="FNYV01000004">
    <property type="protein sequence ID" value="SEJ37841.1"/>
    <property type="molecule type" value="Genomic_DNA"/>
</dbReference>
<dbReference type="PANTHER" id="PTHR48207">
    <property type="entry name" value="SUCCINATE--HYDROXYMETHYLGLUTARATE COA-TRANSFERASE"/>
    <property type="match status" value="1"/>
</dbReference>
<sequence>MDGHASYRDAADFYREAREDLAGPLDGVRVLDVTKVWSGPLTSAILADLGADVIRVELPHGRDGEVPPRIPGTGLSWFRQTVNRNKRSVGLDLREPSGREAFLRLVATADVVVENYRPGTLDGWGVGWTQCRAVRPDLVLVSISGWGQYGDRRAEAAYDPIVQAASGWMSLNGDPDGGPVRAPTFLADELAGLHGAIGALAALWHRRHSGEGQHVDVAMFDTMLAGSAGLHTLAAAGRPPGRWGNQTDFVVPANVYDCAEGQVYLAVALDRHWRELAEAIGRPELARAPRFARAADRLANRAEVDAVVAHWCAARPADVAVAELVGRGLTVSRVRTVAEVVADPYLAQRSMLQPTVLSDGSTAPIVGPAAKFSRTPTRVRHGAPAPGQHTAQVLAEIDAASVGTPKKTYDTTC</sequence>
<dbReference type="OrthoDB" id="9797653at2"/>
<dbReference type="RefSeq" id="WP_092379639.1">
    <property type="nucleotide sequence ID" value="NZ_BOPI01000027.1"/>
</dbReference>
<name>A0A1H6Y9C8_9ACTN</name>
<dbReference type="InterPro" id="IPR044855">
    <property type="entry name" value="CoA-Trfase_III_dom3_sf"/>
</dbReference>
<dbReference type="GO" id="GO:0008410">
    <property type="term" value="F:CoA-transferase activity"/>
    <property type="evidence" value="ECO:0007669"/>
    <property type="project" value="TreeGrafter"/>
</dbReference>
<keyword evidence="3" id="KW-1185">Reference proteome</keyword>
<dbReference type="PANTHER" id="PTHR48207:SF3">
    <property type="entry name" value="SUCCINATE--HYDROXYMETHYLGLUTARATE COA-TRANSFERASE"/>
    <property type="match status" value="1"/>
</dbReference>
<dbReference type="SUPFAM" id="SSF89796">
    <property type="entry name" value="CoA-transferase family III (CaiB/BaiF)"/>
    <property type="match status" value="1"/>
</dbReference>
<proteinExistence type="predicted"/>
<dbReference type="Proteomes" id="UP000198707">
    <property type="component" value="Unassembled WGS sequence"/>
</dbReference>
<dbReference type="STRING" id="1144548.SAMN05443287_104117"/>
<dbReference type="InterPro" id="IPR050483">
    <property type="entry name" value="CoA-transferase_III_domain"/>
</dbReference>
<organism evidence="2 3">
    <name type="scientific">Micromonospora phaseoli</name>
    <dbReference type="NCBI Taxonomy" id="1144548"/>
    <lineage>
        <taxon>Bacteria</taxon>
        <taxon>Bacillati</taxon>
        <taxon>Actinomycetota</taxon>
        <taxon>Actinomycetes</taxon>
        <taxon>Micromonosporales</taxon>
        <taxon>Micromonosporaceae</taxon>
        <taxon>Micromonospora</taxon>
    </lineage>
</organism>
<gene>
    <name evidence="2" type="ORF">SAMN05443287_104117</name>
</gene>
<protein>
    <submittedName>
        <fullName evidence="2">Formyl-CoA transferase</fullName>
    </submittedName>
</protein>
<keyword evidence="1 2" id="KW-0808">Transferase</keyword>
<dbReference type="AlphaFoldDB" id="A0A1H6Y9C8"/>
<dbReference type="Gene3D" id="3.30.1540.10">
    <property type="entry name" value="formyl-coa transferase, domain 3"/>
    <property type="match status" value="1"/>
</dbReference>
<dbReference type="Pfam" id="PF02515">
    <property type="entry name" value="CoA_transf_3"/>
    <property type="match status" value="1"/>
</dbReference>
<evidence type="ECO:0000313" key="3">
    <source>
        <dbReference type="Proteomes" id="UP000198707"/>
    </source>
</evidence>
<reference evidence="3" key="1">
    <citation type="submission" date="2016-10" db="EMBL/GenBank/DDBJ databases">
        <authorList>
            <person name="Varghese N."/>
            <person name="Submissions S."/>
        </authorList>
    </citation>
    <scope>NUCLEOTIDE SEQUENCE [LARGE SCALE GENOMIC DNA]</scope>
    <source>
        <strain evidence="3">CGMCC 4.7038</strain>
    </source>
</reference>
<accession>A0A1H6Y9C8</accession>
<dbReference type="Gene3D" id="3.40.50.10540">
    <property type="entry name" value="Crotonobetainyl-coa:carnitine coa-transferase, domain 1"/>
    <property type="match status" value="1"/>
</dbReference>
<evidence type="ECO:0000256" key="1">
    <source>
        <dbReference type="ARBA" id="ARBA00022679"/>
    </source>
</evidence>
<evidence type="ECO:0000313" key="2">
    <source>
        <dbReference type="EMBL" id="SEJ37841.1"/>
    </source>
</evidence>